<dbReference type="InterPro" id="IPR029014">
    <property type="entry name" value="NiFe-Hase_large"/>
</dbReference>
<proteinExistence type="predicted"/>
<dbReference type="EMBL" id="JAGFNZ010000001">
    <property type="protein sequence ID" value="MBW7571919.1"/>
    <property type="molecule type" value="Genomic_DNA"/>
</dbReference>
<dbReference type="PANTHER" id="PTHR42958">
    <property type="entry name" value="HYDROGENASE-2 LARGE CHAIN"/>
    <property type="match status" value="1"/>
</dbReference>
<dbReference type="Gene3D" id="1.10.645.10">
    <property type="entry name" value="Cytochrome-c3 Hydrogenase, chain B"/>
    <property type="match status" value="1"/>
</dbReference>
<protein>
    <submittedName>
        <fullName evidence="1">Uncharacterized protein</fullName>
    </submittedName>
</protein>
<dbReference type="InterPro" id="IPR050867">
    <property type="entry name" value="NiFe/NiFeSe_hydrgnase_LSU"/>
</dbReference>
<dbReference type="PANTHER" id="PTHR42958:SF2">
    <property type="entry name" value="UPTAKE HYDROGENASE LARGE SUBUNIT"/>
    <property type="match status" value="1"/>
</dbReference>
<name>A0ABS7DLC4_9FIRM</name>
<dbReference type="Proteomes" id="UP000719942">
    <property type="component" value="Unassembled WGS sequence"/>
</dbReference>
<evidence type="ECO:0000313" key="2">
    <source>
        <dbReference type="Proteomes" id="UP000719942"/>
    </source>
</evidence>
<evidence type="ECO:0000313" key="1">
    <source>
        <dbReference type="EMBL" id="MBW7571919.1"/>
    </source>
</evidence>
<dbReference type="RefSeq" id="WP_219964293.1">
    <property type="nucleotide sequence ID" value="NZ_JAGFNZ010000001.1"/>
</dbReference>
<sequence>MINPLTRISGFLQVEAEVENGVVRQAMNSGLLFRGFEKILLNRSPLDAVCFTQNNYSAELVVAGTFAAHGWNVVVLSL</sequence>
<organism evidence="1 2">
    <name type="scientific">Caproiciproducens faecalis</name>
    <dbReference type="NCBI Taxonomy" id="2820301"/>
    <lineage>
        <taxon>Bacteria</taxon>
        <taxon>Bacillati</taxon>
        <taxon>Bacillota</taxon>
        <taxon>Clostridia</taxon>
        <taxon>Eubacteriales</taxon>
        <taxon>Acutalibacteraceae</taxon>
        <taxon>Caproiciproducens</taxon>
    </lineage>
</organism>
<accession>A0ABS7DLC4</accession>
<reference evidence="1 2" key="1">
    <citation type="submission" date="2021-03" db="EMBL/GenBank/DDBJ databases">
        <title>Caproiciproducens sp. nov. isolated from feces of cow.</title>
        <authorList>
            <person name="Choi J.-Y."/>
        </authorList>
    </citation>
    <scope>NUCLEOTIDE SEQUENCE [LARGE SCALE GENOMIC DNA]</scope>
    <source>
        <strain evidence="1 2">AGMB10547</strain>
    </source>
</reference>
<comment type="caution">
    <text evidence="1">The sequence shown here is derived from an EMBL/GenBank/DDBJ whole genome shotgun (WGS) entry which is preliminary data.</text>
</comment>
<keyword evidence="2" id="KW-1185">Reference proteome</keyword>
<dbReference type="SUPFAM" id="SSF56762">
    <property type="entry name" value="HydB/Nqo4-like"/>
    <property type="match status" value="1"/>
</dbReference>
<gene>
    <name evidence="1" type="ORF">J5W02_03765</name>
</gene>